<dbReference type="PANTHER" id="PTHR37478">
    <property type="match status" value="1"/>
</dbReference>
<evidence type="ECO:0000256" key="1">
    <source>
        <dbReference type="ARBA" id="ARBA00009350"/>
    </source>
</evidence>
<dbReference type="InterPro" id="IPR013324">
    <property type="entry name" value="RNA_pol_sigma_r3/r4-like"/>
</dbReference>
<dbReference type="AlphaFoldDB" id="A0A226BZT4"/>
<dbReference type="Pfam" id="PF02001">
    <property type="entry name" value="DUF134"/>
    <property type="match status" value="1"/>
</dbReference>
<dbReference type="PANTHER" id="PTHR37478:SF2">
    <property type="entry name" value="UPF0251 PROTEIN TK0562"/>
    <property type="match status" value="1"/>
</dbReference>
<dbReference type="Proteomes" id="UP000214588">
    <property type="component" value="Unassembled WGS sequence"/>
</dbReference>
<organism evidence="3 4">
    <name type="scientific">Natranaerobius trueperi</name>
    <dbReference type="NCBI Taxonomy" id="759412"/>
    <lineage>
        <taxon>Bacteria</taxon>
        <taxon>Bacillati</taxon>
        <taxon>Bacillota</taxon>
        <taxon>Clostridia</taxon>
        <taxon>Natranaerobiales</taxon>
        <taxon>Natranaerobiaceae</taxon>
        <taxon>Natranaerobius</taxon>
    </lineage>
</organism>
<dbReference type="HAMAP" id="MF_00674">
    <property type="entry name" value="UPF0251"/>
    <property type="match status" value="1"/>
</dbReference>
<dbReference type="Gene3D" id="1.10.10.10">
    <property type="entry name" value="Winged helix-like DNA-binding domain superfamily/Winged helix DNA-binding domain"/>
    <property type="match status" value="1"/>
</dbReference>
<proteinExistence type="inferred from homology"/>
<comment type="similarity">
    <text evidence="1 2">Belongs to the UPF0251 family.</text>
</comment>
<evidence type="ECO:0000256" key="2">
    <source>
        <dbReference type="HAMAP-Rule" id="MF_00674"/>
    </source>
</evidence>
<reference evidence="3 4" key="1">
    <citation type="submission" date="2017-06" db="EMBL/GenBank/DDBJ databases">
        <title>Draft Genome Sequence of Natranaerobius trueperi halophilic, alkalithermophilic bacteria from soda lakes.</title>
        <authorList>
            <person name="Zhao B."/>
        </authorList>
    </citation>
    <scope>NUCLEOTIDE SEQUENCE [LARGE SCALE GENOMIC DNA]</scope>
    <source>
        <strain evidence="3 4">DSM 18760</strain>
    </source>
</reference>
<comment type="caution">
    <text evidence="3">The sequence shown here is derived from an EMBL/GenBank/DDBJ whole genome shotgun (WGS) entry which is preliminary data.</text>
</comment>
<dbReference type="RefSeq" id="WP_089023461.1">
    <property type="nucleotide sequence ID" value="NZ_NIQC01000011.1"/>
</dbReference>
<accession>A0A226BZT4</accession>
<sequence length="115" mass="13002">MPRRQRKRKVEHIPEVTYFKPAGIPTCELEEEVLTIDEMEAIRLKDIEGLDQQEAAESMGVARSTYQLILHKARGKVAKALVIGKAIRVQGGSYQVKNVRGCHRNRGKGDMPFND</sequence>
<protein>
    <recommendedName>
        <fullName evidence="2">UPF0251 protein CDO51_06360</fullName>
    </recommendedName>
</protein>
<dbReference type="InterPro" id="IPR036388">
    <property type="entry name" value="WH-like_DNA-bd_sf"/>
</dbReference>
<dbReference type="InterPro" id="IPR002852">
    <property type="entry name" value="UPF0251"/>
</dbReference>
<dbReference type="OrthoDB" id="280278at2"/>
<keyword evidence="4" id="KW-1185">Reference proteome</keyword>
<evidence type="ECO:0000313" key="4">
    <source>
        <dbReference type="Proteomes" id="UP000214588"/>
    </source>
</evidence>
<dbReference type="SUPFAM" id="SSF88659">
    <property type="entry name" value="Sigma3 and sigma4 domains of RNA polymerase sigma factors"/>
    <property type="match status" value="1"/>
</dbReference>
<dbReference type="EMBL" id="NIQC01000011">
    <property type="protein sequence ID" value="OWZ83854.1"/>
    <property type="molecule type" value="Genomic_DNA"/>
</dbReference>
<gene>
    <name evidence="3" type="ORF">CDO51_06360</name>
</gene>
<evidence type="ECO:0000313" key="3">
    <source>
        <dbReference type="EMBL" id="OWZ83854.1"/>
    </source>
</evidence>
<name>A0A226BZT4_9FIRM</name>